<keyword evidence="4 8" id="KW-0560">Oxidoreductase</keyword>
<evidence type="ECO:0000256" key="6">
    <source>
        <dbReference type="ARBA" id="ARBA00023033"/>
    </source>
</evidence>
<dbReference type="InterPro" id="IPR001128">
    <property type="entry name" value="Cyt_P450"/>
</dbReference>
<accession>A0A420WGY7</accession>
<protein>
    <submittedName>
        <fullName evidence="9">Cytochrome P450</fullName>
    </submittedName>
</protein>
<keyword evidence="6 8" id="KW-0503">Monooxygenase</keyword>
<organism evidence="9 10">
    <name type="scientific">Oceanibaculum indicum</name>
    <dbReference type="NCBI Taxonomy" id="526216"/>
    <lineage>
        <taxon>Bacteria</taxon>
        <taxon>Pseudomonadati</taxon>
        <taxon>Pseudomonadota</taxon>
        <taxon>Alphaproteobacteria</taxon>
        <taxon>Rhodospirillales</taxon>
        <taxon>Oceanibaculaceae</taxon>
        <taxon>Oceanibaculum</taxon>
    </lineage>
</organism>
<comment type="similarity">
    <text evidence="1 8">Belongs to the cytochrome P450 family.</text>
</comment>
<evidence type="ECO:0000256" key="7">
    <source>
        <dbReference type="PIRSR" id="PIRSR602403-1"/>
    </source>
</evidence>
<comment type="caution">
    <text evidence="9">The sequence shown here is derived from an EMBL/GenBank/DDBJ whole genome shotgun (WGS) entry which is preliminary data.</text>
</comment>
<name>A0A420WGY7_9PROT</name>
<keyword evidence="3 7" id="KW-0479">Metal-binding</keyword>
<evidence type="ECO:0000256" key="3">
    <source>
        <dbReference type="ARBA" id="ARBA00022723"/>
    </source>
</evidence>
<dbReference type="GO" id="GO:0020037">
    <property type="term" value="F:heme binding"/>
    <property type="evidence" value="ECO:0007669"/>
    <property type="project" value="InterPro"/>
</dbReference>
<evidence type="ECO:0000256" key="8">
    <source>
        <dbReference type="RuleBase" id="RU000461"/>
    </source>
</evidence>
<evidence type="ECO:0000256" key="1">
    <source>
        <dbReference type="ARBA" id="ARBA00010617"/>
    </source>
</evidence>
<comment type="cofactor">
    <cofactor evidence="7">
        <name>heme</name>
        <dbReference type="ChEBI" id="CHEBI:30413"/>
    </cofactor>
</comment>
<evidence type="ECO:0000256" key="4">
    <source>
        <dbReference type="ARBA" id="ARBA00023002"/>
    </source>
</evidence>
<dbReference type="OrthoDB" id="9764248at2"/>
<proteinExistence type="inferred from homology"/>
<dbReference type="GO" id="GO:0004497">
    <property type="term" value="F:monooxygenase activity"/>
    <property type="evidence" value="ECO:0007669"/>
    <property type="project" value="UniProtKB-KW"/>
</dbReference>
<dbReference type="PROSITE" id="PS00086">
    <property type="entry name" value="CYTOCHROME_P450"/>
    <property type="match status" value="1"/>
</dbReference>
<gene>
    <name evidence="9" type="ORF">BCL74_2196</name>
</gene>
<dbReference type="InterPro" id="IPR017972">
    <property type="entry name" value="Cyt_P450_CS"/>
</dbReference>
<evidence type="ECO:0000313" key="10">
    <source>
        <dbReference type="Proteomes" id="UP000277424"/>
    </source>
</evidence>
<keyword evidence="5 7" id="KW-0408">Iron</keyword>
<dbReference type="Gene3D" id="1.10.630.10">
    <property type="entry name" value="Cytochrome P450"/>
    <property type="match status" value="1"/>
</dbReference>
<evidence type="ECO:0000256" key="5">
    <source>
        <dbReference type="ARBA" id="ARBA00023004"/>
    </source>
</evidence>
<dbReference type="SUPFAM" id="SSF48264">
    <property type="entry name" value="Cytochrome P450"/>
    <property type="match status" value="1"/>
</dbReference>
<dbReference type="GO" id="GO:0005506">
    <property type="term" value="F:iron ion binding"/>
    <property type="evidence" value="ECO:0007669"/>
    <property type="project" value="InterPro"/>
</dbReference>
<dbReference type="Pfam" id="PF00067">
    <property type="entry name" value="p450"/>
    <property type="match status" value="1"/>
</dbReference>
<dbReference type="EMBL" id="RBIG01000002">
    <property type="protein sequence ID" value="RKQ70253.1"/>
    <property type="molecule type" value="Genomic_DNA"/>
</dbReference>
<evidence type="ECO:0000313" key="9">
    <source>
        <dbReference type="EMBL" id="RKQ70253.1"/>
    </source>
</evidence>
<dbReference type="Proteomes" id="UP000277424">
    <property type="component" value="Unassembled WGS sequence"/>
</dbReference>
<keyword evidence="2 7" id="KW-0349">Heme</keyword>
<dbReference type="RefSeq" id="WP_121219936.1">
    <property type="nucleotide sequence ID" value="NZ_RBIG01000002.1"/>
</dbReference>
<dbReference type="InterPro" id="IPR050196">
    <property type="entry name" value="Cytochrome_P450_Monoox"/>
</dbReference>
<dbReference type="InterPro" id="IPR036396">
    <property type="entry name" value="Cyt_P450_sf"/>
</dbReference>
<dbReference type="CDD" id="cd20620">
    <property type="entry name" value="CYP132-like"/>
    <property type="match status" value="1"/>
</dbReference>
<feature type="binding site" description="axial binding residue" evidence="7">
    <location>
        <position position="430"/>
    </location>
    <ligand>
        <name>heme</name>
        <dbReference type="ChEBI" id="CHEBI:30413"/>
    </ligand>
    <ligandPart>
        <name>Fe</name>
        <dbReference type="ChEBI" id="CHEBI:18248"/>
    </ligandPart>
</feature>
<evidence type="ECO:0000256" key="2">
    <source>
        <dbReference type="ARBA" id="ARBA00022617"/>
    </source>
</evidence>
<dbReference type="PANTHER" id="PTHR24291:SF50">
    <property type="entry name" value="BIFUNCTIONAL ALBAFLAVENONE MONOOXYGENASE_TERPENE SYNTHASE"/>
    <property type="match status" value="1"/>
</dbReference>
<dbReference type="AlphaFoldDB" id="A0A420WGY7"/>
<dbReference type="InterPro" id="IPR002403">
    <property type="entry name" value="Cyt_P450_E_grp-IV"/>
</dbReference>
<sequence>MATDIQFAPVEAAPRPRKAARRILTSREEFRAAKRVPKAKLLPFVGVLFASKPHPPSFFVRMANEYGEIVGFDIAGKPLYLVNHPDYIQHVMQTNAGNYRKSDFYYRLKAMFGDGMLVTENELWRSKRTLAQPSFRRHRFDHYCNVMAECGTNLCDVVEAETHDGQSINIVPKVMAAALNVATRTLMNCDLAEDKDRFTEIITTIMVQSEKRVWSLFELLHDLPTKARAERLQAIADFDALLYKVIKDRMEGRSTPDPAGPDMLQMLLESACPVTGEPLSLSRLRDDFLTMVLAGHETTAVSIAWCLYMLCRHPEHMATAREEVDRVLGGRKPTYEDLSELKFVKMVAQETMRLYPPFWTMSRAALADDEVRGYRIPKGATIMLCPYVMHRNPEYWPEPEKFEPYRFTPEAGADRPKHAYFPFGTGPRQCIANHFAMFEAQIMVAQMLQRFDLSLLTSKEVESEPMISLRPKQGIHFTARPRL</sequence>
<dbReference type="PANTHER" id="PTHR24291">
    <property type="entry name" value="CYTOCHROME P450 FAMILY 4"/>
    <property type="match status" value="1"/>
</dbReference>
<reference evidence="9 10" key="1">
    <citation type="submission" date="2018-10" db="EMBL/GenBank/DDBJ databases">
        <title>Comparative analysis of microorganisms from saline springs in Andes Mountain Range, Colombia.</title>
        <authorList>
            <person name="Rubin E."/>
        </authorList>
    </citation>
    <scope>NUCLEOTIDE SEQUENCE [LARGE SCALE GENOMIC DNA]</scope>
    <source>
        <strain evidence="9 10">USBA 36</strain>
    </source>
</reference>
<dbReference type="PRINTS" id="PR00465">
    <property type="entry name" value="EP450IV"/>
</dbReference>
<dbReference type="GO" id="GO:0016705">
    <property type="term" value="F:oxidoreductase activity, acting on paired donors, with incorporation or reduction of molecular oxygen"/>
    <property type="evidence" value="ECO:0007669"/>
    <property type="project" value="InterPro"/>
</dbReference>
<dbReference type="PRINTS" id="PR00385">
    <property type="entry name" value="P450"/>
</dbReference>